<proteinExistence type="predicted"/>
<keyword evidence="2" id="KW-1185">Reference proteome</keyword>
<gene>
    <name evidence="1" type="ordered locus">Sinac_4524</name>
</gene>
<dbReference type="OrthoDB" id="9936877at2"/>
<protein>
    <submittedName>
        <fullName evidence="1">Uncharacterized protein</fullName>
    </submittedName>
</protein>
<sequence>MTQSEFNHLLDSINVLSPEQIQLLRRELDSRLAATTPAPAGHEELQQRLLAAGLLSEIKPPITDLTAYRNRRAVPIQGEPLSETVIRERR</sequence>
<name>L0DJ53_SINAD</name>
<evidence type="ECO:0000313" key="2">
    <source>
        <dbReference type="Proteomes" id="UP000010798"/>
    </source>
</evidence>
<dbReference type="AlphaFoldDB" id="L0DJ53"/>
<evidence type="ECO:0000313" key="1">
    <source>
        <dbReference type="EMBL" id="AGA28706.1"/>
    </source>
</evidence>
<dbReference type="RefSeq" id="WP_015247822.1">
    <property type="nucleotide sequence ID" value="NC_019892.1"/>
</dbReference>
<dbReference type="HOGENOM" id="CLU_2477976_0_0_0"/>
<dbReference type="KEGG" id="saci:Sinac_4524"/>
<dbReference type="EMBL" id="CP003364">
    <property type="protein sequence ID" value="AGA28706.1"/>
    <property type="molecule type" value="Genomic_DNA"/>
</dbReference>
<organism evidence="1 2">
    <name type="scientific">Singulisphaera acidiphila (strain ATCC BAA-1392 / DSM 18658 / VKM B-2454 / MOB10)</name>
    <dbReference type="NCBI Taxonomy" id="886293"/>
    <lineage>
        <taxon>Bacteria</taxon>
        <taxon>Pseudomonadati</taxon>
        <taxon>Planctomycetota</taxon>
        <taxon>Planctomycetia</taxon>
        <taxon>Isosphaerales</taxon>
        <taxon>Isosphaeraceae</taxon>
        <taxon>Singulisphaera</taxon>
    </lineage>
</organism>
<reference evidence="1 2" key="1">
    <citation type="submission" date="2012-02" db="EMBL/GenBank/DDBJ databases">
        <title>Complete sequence of chromosome of Singulisphaera acidiphila DSM 18658.</title>
        <authorList>
            <consortium name="US DOE Joint Genome Institute (JGI-PGF)"/>
            <person name="Lucas S."/>
            <person name="Copeland A."/>
            <person name="Lapidus A."/>
            <person name="Glavina del Rio T."/>
            <person name="Dalin E."/>
            <person name="Tice H."/>
            <person name="Bruce D."/>
            <person name="Goodwin L."/>
            <person name="Pitluck S."/>
            <person name="Peters L."/>
            <person name="Ovchinnikova G."/>
            <person name="Chertkov O."/>
            <person name="Kyrpides N."/>
            <person name="Mavromatis K."/>
            <person name="Ivanova N."/>
            <person name="Brettin T."/>
            <person name="Detter J.C."/>
            <person name="Han C."/>
            <person name="Larimer F."/>
            <person name="Land M."/>
            <person name="Hauser L."/>
            <person name="Markowitz V."/>
            <person name="Cheng J.-F."/>
            <person name="Hugenholtz P."/>
            <person name="Woyke T."/>
            <person name="Wu D."/>
            <person name="Tindall B."/>
            <person name="Pomrenke H."/>
            <person name="Brambilla E."/>
            <person name="Klenk H.-P."/>
            <person name="Eisen J.A."/>
        </authorList>
    </citation>
    <scope>NUCLEOTIDE SEQUENCE [LARGE SCALE GENOMIC DNA]</scope>
    <source>
        <strain evidence="2">ATCC BAA-1392 / DSM 18658 / VKM B-2454 / MOB10</strain>
    </source>
</reference>
<accession>L0DJ53</accession>
<dbReference type="Proteomes" id="UP000010798">
    <property type="component" value="Chromosome"/>
</dbReference>